<feature type="region of interest" description="Disordered" evidence="4">
    <location>
        <begin position="331"/>
        <end position="351"/>
    </location>
</feature>
<dbReference type="PANTHER" id="PTHR43436">
    <property type="entry name" value="ARAC-FAMILY TRANSCRIPTIONAL REGULATOR"/>
    <property type="match status" value="1"/>
</dbReference>
<keyword evidence="7" id="KW-1185">Reference proteome</keyword>
<accession>A0ABZ3DBQ6</accession>
<evidence type="ECO:0000256" key="3">
    <source>
        <dbReference type="ARBA" id="ARBA00023163"/>
    </source>
</evidence>
<evidence type="ECO:0000259" key="5">
    <source>
        <dbReference type="PROSITE" id="PS01124"/>
    </source>
</evidence>
<dbReference type="Gene3D" id="1.10.10.60">
    <property type="entry name" value="Homeodomain-like"/>
    <property type="match status" value="2"/>
</dbReference>
<dbReference type="SMART" id="SM00342">
    <property type="entry name" value="HTH_ARAC"/>
    <property type="match status" value="1"/>
</dbReference>
<dbReference type="InterPro" id="IPR009594">
    <property type="entry name" value="Tscrpt_reg_HTH_AraC_N"/>
</dbReference>
<protein>
    <submittedName>
        <fullName evidence="6">AraC family transcriptional regulator</fullName>
    </submittedName>
</protein>
<keyword evidence="3" id="KW-0804">Transcription</keyword>
<dbReference type="InterPro" id="IPR020449">
    <property type="entry name" value="Tscrpt_reg_AraC-type_HTH"/>
</dbReference>
<keyword evidence="2" id="KW-0238">DNA-binding</keyword>
<evidence type="ECO:0000256" key="2">
    <source>
        <dbReference type="ARBA" id="ARBA00023125"/>
    </source>
</evidence>
<sequence>MLPSLHPPLSTKCRCNGGAAAISRVSPLRSRSCTILPKCVSRASLLRGRPSMSANQQSALRRIVRRHCRQPRQATSLPNVTLFNCPHPTKPVRSFYEPRLCVVLQGRKRVLLGQSVYDAGVSQCLIATADVPVTACVTDAHPDHPHLAVTLALDRLRVAEVWSTMPARPGSKDRVGGLVTGALEPDLIDPLTRLLTILDRPEDAAVLAPMIEREIIYRLLQGAFGPVVAGIVNDPNLTRISRATCWLREHYRQPFRIDELAALVGMSVTSLHRHFKAITAMTPLDYRREIRLEEARRRILSGGARVGEIGIDVGYDSASQFSREYRRHFGRTPSDEAEHVPPDNTAAMPGV</sequence>
<dbReference type="Pfam" id="PF06719">
    <property type="entry name" value="AraC_N"/>
    <property type="match status" value="1"/>
</dbReference>
<proteinExistence type="predicted"/>
<dbReference type="PANTHER" id="PTHR43436:SF1">
    <property type="entry name" value="TRANSCRIPTIONAL REGULATORY PROTEIN"/>
    <property type="match status" value="1"/>
</dbReference>
<gene>
    <name evidence="6" type="ORF">OHZ10_09040</name>
</gene>
<dbReference type="InterPro" id="IPR009057">
    <property type="entry name" value="Homeodomain-like_sf"/>
</dbReference>
<dbReference type="PRINTS" id="PR00032">
    <property type="entry name" value="HTHARAC"/>
</dbReference>
<reference evidence="6 7" key="1">
    <citation type="submission" date="2022-10" db="EMBL/GenBank/DDBJ databases">
        <title>Genomic of Burkholderia cepacia PN-1.</title>
        <authorList>
            <person name="Yang Y."/>
            <person name="Guan H."/>
            <person name="Huang J."/>
        </authorList>
    </citation>
    <scope>NUCLEOTIDE SEQUENCE [LARGE SCALE GENOMIC DNA]</scope>
    <source>
        <strain evidence="6 7">PN-1</strain>
    </source>
</reference>
<dbReference type="EMBL" id="CP109821">
    <property type="protein sequence ID" value="XAE46514.1"/>
    <property type="molecule type" value="Genomic_DNA"/>
</dbReference>
<keyword evidence="1" id="KW-0805">Transcription regulation</keyword>
<evidence type="ECO:0000313" key="7">
    <source>
        <dbReference type="Proteomes" id="UP001448498"/>
    </source>
</evidence>
<evidence type="ECO:0000256" key="1">
    <source>
        <dbReference type="ARBA" id="ARBA00023015"/>
    </source>
</evidence>
<dbReference type="RefSeq" id="WP_342702145.1">
    <property type="nucleotide sequence ID" value="NZ_CP109821.1"/>
</dbReference>
<dbReference type="PROSITE" id="PS01124">
    <property type="entry name" value="HTH_ARAC_FAMILY_2"/>
    <property type="match status" value="1"/>
</dbReference>
<name>A0ABZ3DBQ6_9BURK</name>
<organism evidence="6 7">
    <name type="scientific">Burkholderia arboris</name>
    <dbReference type="NCBI Taxonomy" id="488730"/>
    <lineage>
        <taxon>Bacteria</taxon>
        <taxon>Pseudomonadati</taxon>
        <taxon>Pseudomonadota</taxon>
        <taxon>Betaproteobacteria</taxon>
        <taxon>Burkholderiales</taxon>
        <taxon>Burkholderiaceae</taxon>
        <taxon>Burkholderia</taxon>
        <taxon>Burkholderia cepacia complex</taxon>
    </lineage>
</organism>
<feature type="domain" description="HTH araC/xylS-type" evidence="5">
    <location>
        <begin position="241"/>
        <end position="339"/>
    </location>
</feature>
<dbReference type="InterPro" id="IPR018062">
    <property type="entry name" value="HTH_AraC-typ_CS"/>
</dbReference>
<dbReference type="Proteomes" id="UP001448498">
    <property type="component" value="Chromosome 1"/>
</dbReference>
<dbReference type="SUPFAM" id="SSF46689">
    <property type="entry name" value="Homeodomain-like"/>
    <property type="match status" value="2"/>
</dbReference>
<dbReference type="PROSITE" id="PS00041">
    <property type="entry name" value="HTH_ARAC_FAMILY_1"/>
    <property type="match status" value="1"/>
</dbReference>
<evidence type="ECO:0000313" key="6">
    <source>
        <dbReference type="EMBL" id="XAE46514.1"/>
    </source>
</evidence>
<evidence type="ECO:0000256" key="4">
    <source>
        <dbReference type="SAM" id="MobiDB-lite"/>
    </source>
</evidence>
<dbReference type="InterPro" id="IPR018060">
    <property type="entry name" value="HTH_AraC"/>
</dbReference>
<dbReference type="Pfam" id="PF12833">
    <property type="entry name" value="HTH_18"/>
    <property type="match status" value="1"/>
</dbReference>